<keyword evidence="1" id="KW-0805">Transcription regulation</keyword>
<dbReference type="Pfam" id="PF12833">
    <property type="entry name" value="HTH_18"/>
    <property type="match status" value="1"/>
</dbReference>
<dbReference type="EMBL" id="QPMM01000010">
    <property type="protein sequence ID" value="RFS20545.1"/>
    <property type="molecule type" value="Genomic_DNA"/>
</dbReference>
<dbReference type="InterPro" id="IPR018060">
    <property type="entry name" value="HTH_AraC"/>
</dbReference>
<proteinExistence type="predicted"/>
<feature type="domain" description="HTH araC/xylS-type" evidence="4">
    <location>
        <begin position="237"/>
        <end position="334"/>
    </location>
</feature>
<dbReference type="OrthoDB" id="799767at2"/>
<dbReference type="AlphaFoldDB" id="A0A3E1Y6I6"/>
<dbReference type="InterPro" id="IPR020449">
    <property type="entry name" value="Tscrpt_reg_AraC-type_HTH"/>
</dbReference>
<sequence length="334" mass="37987">MGVVITNDDRDVLLTEDLSADYYKKMMHSPTIVEESHAYENAFGVARMQVYHFDGISLVCCNADTYENIHILADQIEPRVGMLFMEQGHIVTSVEGVCKKHSFSSLEHNLLFSPHEFESAAVKKQRDINFFGLSFSTDRFLELADNNGRVLDKLANRVAGNKPVSLNEKFNLPMTIQMQRVIADIKRCPFKGPIKKLFLQSKALELLALQCDQLENNVLMEEVPVGKLSAQDLEKLYHARDLMIMNMQEPFTLAQLSRKVGLNEFKLKSGFKAVFNNTVYGYLNDHRLETAREMILVGKYNMSEIAETAGYSSPQHFSTAFKKKYGVSPIQIRK</sequence>
<evidence type="ECO:0000256" key="1">
    <source>
        <dbReference type="ARBA" id="ARBA00023015"/>
    </source>
</evidence>
<gene>
    <name evidence="5" type="ORF">DVR12_18440</name>
</gene>
<dbReference type="PROSITE" id="PS00041">
    <property type="entry name" value="HTH_ARAC_FAMILY_1"/>
    <property type="match status" value="1"/>
</dbReference>
<evidence type="ECO:0000313" key="5">
    <source>
        <dbReference type="EMBL" id="RFS20545.1"/>
    </source>
</evidence>
<evidence type="ECO:0000259" key="4">
    <source>
        <dbReference type="PROSITE" id="PS01124"/>
    </source>
</evidence>
<organism evidence="5 6">
    <name type="scientific">Chitinophaga silvatica</name>
    <dbReference type="NCBI Taxonomy" id="2282649"/>
    <lineage>
        <taxon>Bacteria</taxon>
        <taxon>Pseudomonadati</taxon>
        <taxon>Bacteroidota</taxon>
        <taxon>Chitinophagia</taxon>
        <taxon>Chitinophagales</taxon>
        <taxon>Chitinophagaceae</taxon>
        <taxon>Chitinophaga</taxon>
    </lineage>
</organism>
<dbReference type="Gene3D" id="1.10.10.60">
    <property type="entry name" value="Homeodomain-like"/>
    <property type="match status" value="2"/>
</dbReference>
<dbReference type="SMART" id="SM00342">
    <property type="entry name" value="HTH_ARAC"/>
    <property type="match status" value="1"/>
</dbReference>
<keyword evidence="3" id="KW-0804">Transcription</keyword>
<evidence type="ECO:0000313" key="6">
    <source>
        <dbReference type="Proteomes" id="UP000260644"/>
    </source>
</evidence>
<evidence type="ECO:0000256" key="2">
    <source>
        <dbReference type="ARBA" id="ARBA00023125"/>
    </source>
</evidence>
<dbReference type="PANTHER" id="PTHR47893:SF1">
    <property type="entry name" value="REGULATORY PROTEIN PCHR"/>
    <property type="match status" value="1"/>
</dbReference>
<dbReference type="Proteomes" id="UP000260644">
    <property type="component" value="Unassembled WGS sequence"/>
</dbReference>
<dbReference type="PRINTS" id="PR00032">
    <property type="entry name" value="HTHARAC"/>
</dbReference>
<dbReference type="InterPro" id="IPR053142">
    <property type="entry name" value="PchR_regulatory_protein"/>
</dbReference>
<accession>A0A3E1Y6I6</accession>
<keyword evidence="2" id="KW-0238">DNA-binding</keyword>
<keyword evidence="6" id="KW-1185">Reference proteome</keyword>
<dbReference type="GO" id="GO:0003700">
    <property type="term" value="F:DNA-binding transcription factor activity"/>
    <property type="evidence" value="ECO:0007669"/>
    <property type="project" value="InterPro"/>
</dbReference>
<dbReference type="PROSITE" id="PS01124">
    <property type="entry name" value="HTH_ARAC_FAMILY_2"/>
    <property type="match status" value="1"/>
</dbReference>
<dbReference type="RefSeq" id="WP_116977265.1">
    <property type="nucleotide sequence ID" value="NZ_QPMM01000010.1"/>
</dbReference>
<dbReference type="InterPro" id="IPR018062">
    <property type="entry name" value="HTH_AraC-typ_CS"/>
</dbReference>
<dbReference type="SUPFAM" id="SSF46689">
    <property type="entry name" value="Homeodomain-like"/>
    <property type="match status" value="2"/>
</dbReference>
<dbReference type="InterPro" id="IPR009057">
    <property type="entry name" value="Homeodomain-like_sf"/>
</dbReference>
<reference evidence="5 6" key="1">
    <citation type="submission" date="2018-07" db="EMBL/GenBank/DDBJ databases">
        <title>Chitinophaga K2CV101002-2 sp. nov., isolated from a monsoon evergreen broad-leaved forest soil.</title>
        <authorList>
            <person name="Lv Y."/>
        </authorList>
    </citation>
    <scope>NUCLEOTIDE SEQUENCE [LARGE SCALE GENOMIC DNA]</scope>
    <source>
        <strain evidence="5 6">GDMCC 1.1288</strain>
    </source>
</reference>
<comment type="caution">
    <text evidence="5">The sequence shown here is derived from an EMBL/GenBank/DDBJ whole genome shotgun (WGS) entry which is preliminary data.</text>
</comment>
<protein>
    <submittedName>
        <fullName evidence="5">AraC family transcriptional regulator</fullName>
    </submittedName>
</protein>
<dbReference type="PANTHER" id="PTHR47893">
    <property type="entry name" value="REGULATORY PROTEIN PCHR"/>
    <property type="match status" value="1"/>
</dbReference>
<name>A0A3E1Y6I6_9BACT</name>
<evidence type="ECO:0000256" key="3">
    <source>
        <dbReference type="ARBA" id="ARBA00023163"/>
    </source>
</evidence>
<dbReference type="GO" id="GO:0043565">
    <property type="term" value="F:sequence-specific DNA binding"/>
    <property type="evidence" value="ECO:0007669"/>
    <property type="project" value="InterPro"/>
</dbReference>